<accession>A0A9N7VVH2</accession>
<reference evidence="1" key="1">
    <citation type="submission" date="2020-03" db="EMBL/GenBank/DDBJ databases">
        <authorList>
            <person name="Weist P."/>
        </authorList>
    </citation>
    <scope>NUCLEOTIDE SEQUENCE</scope>
</reference>
<comment type="caution">
    <text evidence="1">The sequence shown here is derived from an EMBL/GenBank/DDBJ whole genome shotgun (WGS) entry which is preliminary data.</text>
</comment>
<gene>
    <name evidence="1" type="ORF">PLEPLA_LOCUS44288</name>
</gene>
<evidence type="ECO:0000313" key="2">
    <source>
        <dbReference type="Proteomes" id="UP001153269"/>
    </source>
</evidence>
<organism evidence="1 2">
    <name type="scientific">Pleuronectes platessa</name>
    <name type="common">European plaice</name>
    <dbReference type="NCBI Taxonomy" id="8262"/>
    <lineage>
        <taxon>Eukaryota</taxon>
        <taxon>Metazoa</taxon>
        <taxon>Chordata</taxon>
        <taxon>Craniata</taxon>
        <taxon>Vertebrata</taxon>
        <taxon>Euteleostomi</taxon>
        <taxon>Actinopterygii</taxon>
        <taxon>Neopterygii</taxon>
        <taxon>Teleostei</taxon>
        <taxon>Neoteleostei</taxon>
        <taxon>Acanthomorphata</taxon>
        <taxon>Carangaria</taxon>
        <taxon>Pleuronectiformes</taxon>
        <taxon>Pleuronectoidei</taxon>
        <taxon>Pleuronectidae</taxon>
        <taxon>Pleuronectes</taxon>
    </lineage>
</organism>
<proteinExistence type="predicted"/>
<sequence>MNQSSFVELGVCVAVNWDLTRVITLLELHGATAADNKHKPKIALLLGAATEEPLCHRGRPPSNESLSSDAFIHKPLLLPPPPHPLPPPDDSRLPNSFLHRANPPRLGLQTRRLWATESESHRQQLSHPGGAGCIIMDSTIAPHCPPIKTSSSDPQVLRFESAGLKSVCCLVDVSSLRLNWCQDVDPQRRDTHEKELPPHGLL</sequence>
<dbReference type="AlphaFoldDB" id="A0A9N7VVH2"/>
<dbReference type="Proteomes" id="UP001153269">
    <property type="component" value="Unassembled WGS sequence"/>
</dbReference>
<protein>
    <submittedName>
        <fullName evidence="1">Uncharacterized protein</fullName>
    </submittedName>
</protein>
<keyword evidence="2" id="KW-1185">Reference proteome</keyword>
<name>A0A9N7VVH2_PLEPL</name>
<dbReference type="EMBL" id="CADEAL010004301">
    <property type="protein sequence ID" value="CAB1456504.1"/>
    <property type="molecule type" value="Genomic_DNA"/>
</dbReference>
<evidence type="ECO:0000313" key="1">
    <source>
        <dbReference type="EMBL" id="CAB1456504.1"/>
    </source>
</evidence>